<dbReference type="InterPro" id="IPR037522">
    <property type="entry name" value="HD_GYP_dom"/>
</dbReference>
<dbReference type="PROSITE" id="PS50110">
    <property type="entry name" value="RESPONSE_REGULATORY"/>
    <property type="match status" value="1"/>
</dbReference>
<dbReference type="SMART" id="SM00448">
    <property type="entry name" value="REC"/>
    <property type="match status" value="1"/>
</dbReference>
<keyword evidence="6" id="KW-1185">Reference proteome</keyword>
<dbReference type="EMBL" id="JAINWA010000003">
    <property type="protein sequence ID" value="MCD1654859.1"/>
    <property type="molecule type" value="Genomic_DNA"/>
</dbReference>
<feature type="domain" description="Response regulatory" evidence="2">
    <location>
        <begin position="5"/>
        <end position="129"/>
    </location>
</feature>
<accession>A0AAE3EJV5</accession>
<dbReference type="InterPro" id="IPR052020">
    <property type="entry name" value="Cyclic_di-GMP/3'3'-cGAMP_PDE"/>
</dbReference>
<dbReference type="InterPro" id="IPR006674">
    <property type="entry name" value="HD_domain"/>
</dbReference>
<dbReference type="SUPFAM" id="SSF52172">
    <property type="entry name" value="CheY-like"/>
    <property type="match status" value="1"/>
</dbReference>
<dbReference type="PROSITE" id="PS51832">
    <property type="entry name" value="HD_GYP"/>
    <property type="match status" value="1"/>
</dbReference>
<dbReference type="InterPro" id="IPR003607">
    <property type="entry name" value="HD/PDEase_dom"/>
</dbReference>
<dbReference type="PANTHER" id="PTHR45228:SF8">
    <property type="entry name" value="TWO-COMPONENT RESPONSE REGULATOR-RELATED"/>
    <property type="match status" value="1"/>
</dbReference>
<feature type="domain" description="HD" evidence="3">
    <location>
        <begin position="167"/>
        <end position="289"/>
    </location>
</feature>
<dbReference type="SMART" id="SM00471">
    <property type="entry name" value="HDc"/>
    <property type="match status" value="1"/>
</dbReference>
<feature type="domain" description="HD-GYP" evidence="4">
    <location>
        <begin position="145"/>
        <end position="340"/>
    </location>
</feature>
<evidence type="ECO:0000259" key="4">
    <source>
        <dbReference type="PROSITE" id="PS51832"/>
    </source>
</evidence>
<dbReference type="Proteomes" id="UP001198163">
    <property type="component" value="Unassembled WGS sequence"/>
</dbReference>
<dbReference type="Gene3D" id="3.40.50.2300">
    <property type="match status" value="1"/>
</dbReference>
<dbReference type="RefSeq" id="WP_230755470.1">
    <property type="nucleotide sequence ID" value="NZ_JAINWA010000003.1"/>
</dbReference>
<dbReference type="AlphaFoldDB" id="A0AAE3EJV5"/>
<reference evidence="5" key="1">
    <citation type="submission" date="2021-08" db="EMBL/GenBank/DDBJ databases">
        <title>Comparative analyses of Brucepasteria parasyntrophica and Teretinema zuelzerae.</title>
        <authorList>
            <person name="Song Y."/>
            <person name="Brune A."/>
        </authorList>
    </citation>
    <scope>NUCLEOTIDE SEQUENCE</scope>
    <source>
        <strain evidence="5">DSM 1903</strain>
    </source>
</reference>
<dbReference type="InterPro" id="IPR001789">
    <property type="entry name" value="Sig_transdc_resp-reg_receiver"/>
</dbReference>
<dbReference type="InterPro" id="IPR011006">
    <property type="entry name" value="CheY-like_superfamily"/>
</dbReference>
<dbReference type="Pfam" id="PF13487">
    <property type="entry name" value="HD_5"/>
    <property type="match status" value="1"/>
</dbReference>
<evidence type="ECO:0000313" key="5">
    <source>
        <dbReference type="EMBL" id="MCD1654859.1"/>
    </source>
</evidence>
<evidence type="ECO:0000259" key="2">
    <source>
        <dbReference type="PROSITE" id="PS50110"/>
    </source>
</evidence>
<evidence type="ECO:0000313" key="6">
    <source>
        <dbReference type="Proteomes" id="UP001198163"/>
    </source>
</evidence>
<sequence>MNKPRIICVDDEAIILQSLKQELKSDPFFQDYAIEVADSGPRALQLIEELLQEDIEIPIIISDQRMPSMKGDAFLVAAHNIVPDAYKILLTGYSDLEAVVHLVNHDILYRYISKPWDRNDLSLTLRTACKAWNQKRLIAAQQNKIENLTMAMVTTLESANFFFDEETGNHIRRISRISAFIAVKAGCDEEFVKNIRMYAPLHDIGKVGVGKEILLKPASLTPEEFEQIKTHVVIGHQIINSEAIDSIAKNIVLYHHEKWAGSGYVNALQGKDIPLEARIVSIADVFDALVNKRVYKPAFSLEKALEIIESERGKSFDPHLVETFLHAVAQLDDPLSYFEEDH</sequence>
<gene>
    <name evidence="5" type="ORF">K7J14_09095</name>
</gene>
<feature type="modified residue" description="4-aspartylphosphate" evidence="1">
    <location>
        <position position="63"/>
    </location>
</feature>
<organism evidence="5 6">
    <name type="scientific">Teretinema zuelzerae</name>
    <dbReference type="NCBI Taxonomy" id="156"/>
    <lineage>
        <taxon>Bacteria</taxon>
        <taxon>Pseudomonadati</taxon>
        <taxon>Spirochaetota</taxon>
        <taxon>Spirochaetia</taxon>
        <taxon>Spirochaetales</taxon>
        <taxon>Treponemataceae</taxon>
        <taxon>Teretinema</taxon>
    </lineage>
</organism>
<dbReference type="PANTHER" id="PTHR45228">
    <property type="entry name" value="CYCLIC DI-GMP PHOSPHODIESTERASE TM_0186-RELATED"/>
    <property type="match status" value="1"/>
</dbReference>
<dbReference type="CDD" id="cd00077">
    <property type="entry name" value="HDc"/>
    <property type="match status" value="1"/>
</dbReference>
<evidence type="ECO:0000256" key="1">
    <source>
        <dbReference type="PROSITE-ProRule" id="PRU00169"/>
    </source>
</evidence>
<dbReference type="GO" id="GO:0000160">
    <property type="term" value="P:phosphorelay signal transduction system"/>
    <property type="evidence" value="ECO:0007669"/>
    <property type="project" value="InterPro"/>
</dbReference>
<dbReference type="Pfam" id="PF00072">
    <property type="entry name" value="Response_reg"/>
    <property type="match status" value="1"/>
</dbReference>
<dbReference type="Gene3D" id="1.10.3210.10">
    <property type="entry name" value="Hypothetical protein af1432"/>
    <property type="match status" value="1"/>
</dbReference>
<dbReference type="PROSITE" id="PS51831">
    <property type="entry name" value="HD"/>
    <property type="match status" value="1"/>
</dbReference>
<dbReference type="SUPFAM" id="SSF109604">
    <property type="entry name" value="HD-domain/PDEase-like"/>
    <property type="match status" value="1"/>
</dbReference>
<comment type="caution">
    <text evidence="5">The sequence shown here is derived from an EMBL/GenBank/DDBJ whole genome shotgun (WGS) entry which is preliminary data.</text>
</comment>
<proteinExistence type="predicted"/>
<evidence type="ECO:0000259" key="3">
    <source>
        <dbReference type="PROSITE" id="PS51831"/>
    </source>
</evidence>
<protein>
    <submittedName>
        <fullName evidence="5">HD domain-containing protein</fullName>
    </submittedName>
</protein>
<name>A0AAE3EJV5_9SPIR</name>
<keyword evidence="1" id="KW-0597">Phosphoprotein</keyword>